<dbReference type="EMBL" id="CP134845">
    <property type="protein sequence ID" value="WNL14836.1"/>
    <property type="molecule type" value="Genomic_DNA"/>
</dbReference>
<evidence type="ECO:0000313" key="6">
    <source>
        <dbReference type="EMBL" id="WNL24572.1"/>
    </source>
</evidence>
<dbReference type="EMBL" id="CP134850">
    <property type="protein sequence ID" value="WNL21420.1"/>
    <property type="molecule type" value="Genomic_DNA"/>
</dbReference>
<dbReference type="EMBL" id="CP134844">
    <property type="protein sequence ID" value="WNL11396.1"/>
    <property type="molecule type" value="Genomic_DNA"/>
</dbReference>
<evidence type="ECO:0000313" key="1">
    <source>
        <dbReference type="EMBL" id="WNL11396.1"/>
    </source>
</evidence>
<dbReference type="EMBL" id="CP134852">
    <property type="protein sequence ID" value="WNL24572.1"/>
    <property type="molecule type" value="Genomic_DNA"/>
</dbReference>
<dbReference type="EMBL" id="CP134849">
    <property type="protein sequence ID" value="WNL19281.1"/>
    <property type="molecule type" value="Genomic_DNA"/>
</dbReference>
<proteinExistence type="predicted"/>
<evidence type="ECO:0000313" key="2">
    <source>
        <dbReference type="EMBL" id="WNL14836.1"/>
    </source>
</evidence>
<name>A0AA96I7B1_9BACT</name>
<evidence type="ECO:0000313" key="3">
    <source>
        <dbReference type="EMBL" id="WNL19281.1"/>
    </source>
</evidence>
<protein>
    <submittedName>
        <fullName evidence="4">Uncharacterized protein</fullName>
    </submittedName>
</protein>
<accession>A0AA96I7B1</accession>
<dbReference type="AlphaFoldDB" id="A0AA96I7B1"/>
<dbReference type="EMBL" id="CP134851">
    <property type="protein sequence ID" value="WNL22422.1"/>
    <property type="molecule type" value="Genomic_DNA"/>
</dbReference>
<sequence>MKAYTLKEHKNTGEYHIFVGTFLPNDDEYPCNSNYNSDCKEMTKDDSKRNIFACKNENEARKLCAEYGRKVCANCIRELYKTI</sequence>
<organism evidence="4">
    <name type="scientific">Arcobacter sp. AZ-2023</name>
    <dbReference type="NCBI Taxonomy" id="3074453"/>
    <lineage>
        <taxon>Bacteria</taxon>
        <taxon>Pseudomonadati</taxon>
        <taxon>Campylobacterota</taxon>
        <taxon>Epsilonproteobacteria</taxon>
        <taxon>Campylobacterales</taxon>
        <taxon>Arcobacteraceae</taxon>
        <taxon>Arcobacter</taxon>
    </lineage>
</organism>
<reference evidence="1" key="2">
    <citation type="submission" date="2023-09" db="EMBL/GenBank/DDBJ databases">
        <title>Characterization of Arcobacter Isolates from Retail Chicken Sold in Supermarkets in Tbilisi, Georgia.</title>
        <authorList>
            <person name="Matthias R."/>
            <person name="Zautner A.E."/>
        </authorList>
    </citation>
    <scope>NUCLEOTIDE SEQUENCE</scope>
    <source>
        <strain evidence="2">LEO 108</strain>
        <strain evidence="1">LEO 109</strain>
    </source>
</reference>
<evidence type="ECO:0000313" key="5">
    <source>
        <dbReference type="EMBL" id="WNL22422.1"/>
    </source>
</evidence>
<evidence type="ECO:0000313" key="4">
    <source>
        <dbReference type="EMBL" id="WNL21420.1"/>
    </source>
</evidence>
<gene>
    <name evidence="2" type="ORF">RJG51_01285</name>
    <name evidence="1" type="ORF">RJG52_05530</name>
    <name evidence="3" type="ORF">RJG53_00770</name>
    <name evidence="5" type="ORF">RJG55_05540</name>
    <name evidence="4" type="ORF">RJG56_00615</name>
    <name evidence="6" type="ORF">RJG57_05825</name>
</gene>
<reference evidence="4" key="1">
    <citation type="submission" date="2023-09" db="EMBL/GenBank/DDBJ databases">
        <title>Arcobacter tbilisiensis sp. nov. isolated from chicken meat in Tbilisi, Georgia.</title>
        <authorList>
            <person name="Matthias R."/>
            <person name="Zautner A.E."/>
        </authorList>
    </citation>
    <scope>NUCLEOTIDE SEQUENCE</scope>
    <source>
        <strain evidence="6">LEO 70</strain>
        <strain evidence="5">LEO 74</strain>
        <strain evidence="4">LEO 79</strain>
        <strain evidence="3">LEO 99</strain>
    </source>
</reference>